<reference evidence="4 5" key="1">
    <citation type="journal article" date="2024" name="bioRxiv">
        <title>A reference genome for Trichogramma kaykai: A tiny desert-dwelling parasitoid wasp with competing sex-ratio distorters.</title>
        <authorList>
            <person name="Culotta J."/>
            <person name="Lindsey A.R."/>
        </authorList>
    </citation>
    <scope>NUCLEOTIDE SEQUENCE [LARGE SCALE GENOMIC DNA]</scope>
    <source>
        <strain evidence="4 5">KSX58</strain>
    </source>
</reference>
<dbReference type="Pfam" id="PF12796">
    <property type="entry name" value="Ank_2"/>
    <property type="match status" value="1"/>
</dbReference>
<name>A0ABD2XQI8_9HYME</name>
<dbReference type="PROSITE" id="PS50088">
    <property type="entry name" value="ANK_REPEAT"/>
    <property type="match status" value="2"/>
</dbReference>
<keyword evidence="5" id="KW-1185">Reference proteome</keyword>
<keyword evidence="1" id="KW-0677">Repeat</keyword>
<gene>
    <name evidence="4" type="ORF">TKK_001126</name>
</gene>
<protein>
    <submittedName>
        <fullName evidence="4">Uncharacterized protein</fullName>
    </submittedName>
</protein>
<organism evidence="4 5">
    <name type="scientific">Trichogramma kaykai</name>
    <dbReference type="NCBI Taxonomy" id="54128"/>
    <lineage>
        <taxon>Eukaryota</taxon>
        <taxon>Metazoa</taxon>
        <taxon>Ecdysozoa</taxon>
        <taxon>Arthropoda</taxon>
        <taxon>Hexapoda</taxon>
        <taxon>Insecta</taxon>
        <taxon>Pterygota</taxon>
        <taxon>Neoptera</taxon>
        <taxon>Endopterygota</taxon>
        <taxon>Hymenoptera</taxon>
        <taxon>Apocrita</taxon>
        <taxon>Proctotrupomorpha</taxon>
        <taxon>Chalcidoidea</taxon>
        <taxon>Trichogrammatidae</taxon>
        <taxon>Trichogramma</taxon>
    </lineage>
</organism>
<dbReference type="Proteomes" id="UP001627154">
    <property type="component" value="Unassembled WGS sequence"/>
</dbReference>
<evidence type="ECO:0000256" key="2">
    <source>
        <dbReference type="ARBA" id="ARBA00023043"/>
    </source>
</evidence>
<dbReference type="InterPro" id="IPR036770">
    <property type="entry name" value="Ankyrin_rpt-contain_sf"/>
</dbReference>
<dbReference type="EMBL" id="JBJJXI010000018">
    <property type="protein sequence ID" value="KAL3407052.1"/>
    <property type="molecule type" value="Genomic_DNA"/>
</dbReference>
<dbReference type="SMART" id="SM00248">
    <property type="entry name" value="ANK"/>
    <property type="match status" value="4"/>
</dbReference>
<keyword evidence="2 3" id="KW-0040">ANK repeat</keyword>
<dbReference type="InterPro" id="IPR050663">
    <property type="entry name" value="Ankyrin-SOCS_Box"/>
</dbReference>
<proteinExistence type="predicted"/>
<dbReference type="InterPro" id="IPR002110">
    <property type="entry name" value="Ankyrin_rpt"/>
</dbReference>
<sequence>MSVKSAKLELFEKMERECNSVDNVADISISHFNKDLSHTSPVEVNWILMCAIQKRCFKIVRYFVRAGIKVGRLDESTQTAIHIAREGYMTQQDRQEILDLFFNIYDHLNYTNDNKLSHFHMACENGNVDMIQRFIDHGVDINQRIVEEFSKDTPLHYAISSRRIEAIHMMLSNGADPNGRIIHDLTPLNRMCWQITVISPENFILFYLSTIRMLLQYGSDVNTQDDNGNSPILNLFQCQPDVCTS</sequence>
<dbReference type="SUPFAM" id="SSF48403">
    <property type="entry name" value="Ankyrin repeat"/>
    <property type="match status" value="1"/>
</dbReference>
<accession>A0ABD2XQI8</accession>
<feature type="repeat" description="ANK" evidence="3">
    <location>
        <begin position="150"/>
        <end position="178"/>
    </location>
</feature>
<dbReference type="Gene3D" id="1.25.40.20">
    <property type="entry name" value="Ankyrin repeat-containing domain"/>
    <property type="match status" value="1"/>
</dbReference>
<dbReference type="PANTHER" id="PTHR24193">
    <property type="entry name" value="ANKYRIN REPEAT PROTEIN"/>
    <property type="match status" value="1"/>
</dbReference>
<evidence type="ECO:0000256" key="1">
    <source>
        <dbReference type="ARBA" id="ARBA00022737"/>
    </source>
</evidence>
<evidence type="ECO:0000313" key="5">
    <source>
        <dbReference type="Proteomes" id="UP001627154"/>
    </source>
</evidence>
<evidence type="ECO:0000313" key="4">
    <source>
        <dbReference type="EMBL" id="KAL3407052.1"/>
    </source>
</evidence>
<feature type="repeat" description="ANK" evidence="3">
    <location>
        <begin position="114"/>
        <end position="146"/>
    </location>
</feature>
<dbReference type="PANTHER" id="PTHR24193:SF121">
    <property type="entry name" value="ADA2A-CONTAINING COMPLEX COMPONENT 3, ISOFORM D"/>
    <property type="match status" value="1"/>
</dbReference>
<dbReference type="PROSITE" id="PS50297">
    <property type="entry name" value="ANK_REP_REGION"/>
    <property type="match status" value="2"/>
</dbReference>
<comment type="caution">
    <text evidence="4">The sequence shown here is derived from an EMBL/GenBank/DDBJ whole genome shotgun (WGS) entry which is preliminary data.</text>
</comment>
<evidence type="ECO:0000256" key="3">
    <source>
        <dbReference type="PROSITE-ProRule" id="PRU00023"/>
    </source>
</evidence>
<dbReference type="AlphaFoldDB" id="A0ABD2XQI8"/>